<dbReference type="SUPFAM" id="SSF53850">
    <property type="entry name" value="Periplasmic binding protein-like II"/>
    <property type="match status" value="1"/>
</dbReference>
<protein>
    <submittedName>
        <fullName evidence="7">LysR family transcriptional regulator</fullName>
    </submittedName>
</protein>
<evidence type="ECO:0000256" key="2">
    <source>
        <dbReference type="ARBA" id="ARBA00023015"/>
    </source>
</evidence>
<accession>A0A4D4L585</accession>
<dbReference type="OrthoDB" id="3828349at2"/>
<dbReference type="FunFam" id="1.10.10.10:FF:000001">
    <property type="entry name" value="LysR family transcriptional regulator"/>
    <property type="match status" value="1"/>
</dbReference>
<keyword evidence="4" id="KW-0804">Transcription</keyword>
<dbReference type="Proteomes" id="UP000301309">
    <property type="component" value="Unassembled WGS sequence"/>
</dbReference>
<dbReference type="Gene3D" id="1.10.10.10">
    <property type="entry name" value="Winged helix-like DNA-binding domain superfamily/Winged helix DNA-binding domain"/>
    <property type="match status" value="1"/>
</dbReference>
<dbReference type="SUPFAM" id="SSF46785">
    <property type="entry name" value="Winged helix' DNA-binding domain"/>
    <property type="match status" value="1"/>
</dbReference>
<dbReference type="GO" id="GO:0032993">
    <property type="term" value="C:protein-DNA complex"/>
    <property type="evidence" value="ECO:0007669"/>
    <property type="project" value="TreeGrafter"/>
</dbReference>
<evidence type="ECO:0000313" key="7">
    <source>
        <dbReference type="EMBL" id="GDY53817.1"/>
    </source>
</evidence>
<evidence type="ECO:0000256" key="5">
    <source>
        <dbReference type="SAM" id="MobiDB-lite"/>
    </source>
</evidence>
<evidence type="ECO:0000256" key="3">
    <source>
        <dbReference type="ARBA" id="ARBA00023125"/>
    </source>
</evidence>
<evidence type="ECO:0000259" key="6">
    <source>
        <dbReference type="PROSITE" id="PS50931"/>
    </source>
</evidence>
<dbReference type="InterPro" id="IPR036390">
    <property type="entry name" value="WH_DNA-bd_sf"/>
</dbReference>
<evidence type="ECO:0000256" key="1">
    <source>
        <dbReference type="ARBA" id="ARBA00009437"/>
    </source>
</evidence>
<dbReference type="PANTHER" id="PTHR30346:SF0">
    <property type="entry name" value="HCA OPERON TRANSCRIPTIONAL ACTIVATOR HCAR"/>
    <property type="match status" value="1"/>
</dbReference>
<dbReference type="AlphaFoldDB" id="A0A4D4L585"/>
<dbReference type="Gene3D" id="3.40.190.10">
    <property type="entry name" value="Periplasmic binding protein-like II"/>
    <property type="match status" value="2"/>
</dbReference>
<evidence type="ECO:0000313" key="8">
    <source>
        <dbReference type="Proteomes" id="UP000301309"/>
    </source>
</evidence>
<keyword evidence="8" id="KW-1185">Reference proteome</keyword>
<dbReference type="Pfam" id="PF03466">
    <property type="entry name" value="LysR_substrate"/>
    <property type="match status" value="1"/>
</dbReference>
<dbReference type="GO" id="GO:0003677">
    <property type="term" value="F:DNA binding"/>
    <property type="evidence" value="ECO:0007669"/>
    <property type="project" value="UniProtKB-KW"/>
</dbReference>
<keyword evidence="2" id="KW-0805">Transcription regulation</keyword>
<reference evidence="7 8" key="1">
    <citation type="journal article" date="2020" name="Int. J. Syst. Evol. Microbiol.">
        <title>Reclassification of Streptomyces castelarensis and Streptomyces sporoclivatus as later heterotypic synonyms of Streptomyces antimycoticus.</title>
        <authorList>
            <person name="Komaki H."/>
            <person name="Tamura T."/>
        </authorList>
    </citation>
    <scope>NUCLEOTIDE SEQUENCE [LARGE SCALE GENOMIC DNA]</scope>
    <source>
        <strain evidence="7 8">NBRC 13459</strain>
    </source>
</reference>
<evidence type="ECO:0000256" key="4">
    <source>
        <dbReference type="ARBA" id="ARBA00023163"/>
    </source>
</evidence>
<feature type="region of interest" description="Disordered" evidence="5">
    <location>
        <begin position="375"/>
        <end position="398"/>
    </location>
</feature>
<proteinExistence type="inferred from homology"/>
<feature type="domain" description="HTH lysR-type" evidence="6">
    <location>
        <begin position="64"/>
        <end position="121"/>
    </location>
</feature>
<dbReference type="InterPro" id="IPR036388">
    <property type="entry name" value="WH-like_DNA-bd_sf"/>
</dbReference>
<dbReference type="InterPro" id="IPR000847">
    <property type="entry name" value="LysR_HTH_N"/>
</dbReference>
<dbReference type="InterPro" id="IPR005119">
    <property type="entry name" value="LysR_subst-bd"/>
</dbReference>
<name>A0A4D4L585_STRVO</name>
<dbReference type="PROSITE" id="PS50931">
    <property type="entry name" value="HTH_LYSR"/>
    <property type="match status" value="1"/>
</dbReference>
<dbReference type="PRINTS" id="PR00039">
    <property type="entry name" value="HTHLYSR"/>
</dbReference>
<comment type="caution">
    <text evidence="7">The sequence shown here is derived from an EMBL/GenBank/DDBJ whole genome shotgun (WGS) entry which is preliminary data.</text>
</comment>
<dbReference type="Pfam" id="PF00126">
    <property type="entry name" value="HTH_1"/>
    <property type="match status" value="1"/>
</dbReference>
<dbReference type="PANTHER" id="PTHR30346">
    <property type="entry name" value="TRANSCRIPTIONAL DUAL REGULATOR HCAR-RELATED"/>
    <property type="match status" value="1"/>
</dbReference>
<comment type="similarity">
    <text evidence="1">Belongs to the LysR transcriptional regulatory family.</text>
</comment>
<dbReference type="GO" id="GO:0003700">
    <property type="term" value="F:DNA-binding transcription factor activity"/>
    <property type="evidence" value="ECO:0007669"/>
    <property type="project" value="InterPro"/>
</dbReference>
<dbReference type="EMBL" id="BJHW01000001">
    <property type="protein sequence ID" value="GDY53817.1"/>
    <property type="molecule type" value="Genomic_DNA"/>
</dbReference>
<sequence>MPSSPRAAQKLPRPAVWAVTSDHVVGAEGDSCLVMSPFEAVGTGRSNTLERPVTVIYCYRLVDLDLRLVRYAVVLADELHFARAAARLLIAQQTLSSQISRLESRLGVTLFLRDRRHVELTREGELFVRRGRELLADASDLLGELRRSAPPLRLDVITEGLTSGVIARELRPRLADVTLEVVQGQGFAGTVSALVEGVVDLAFGRINGTGEPLPRSLRYQLVRLEPMGVVLPAGHELAHRARVPMAELAAYPLLLHTAQEAAEWLDWNQELAAAFGLRVGWRLRGHGRGAANAAVLAYRAPSFGPLEAPLPDGVVVRPVVDPVPLYPFSVIWRAGSKSIPLRHALTTIYDIATERGWPAPPREDWWLPVADRHGPLSASVPSGVPRTAAQDGGTRPRR</sequence>
<keyword evidence="3" id="KW-0238">DNA-binding</keyword>
<organism evidence="7 8">
    <name type="scientific">Streptomyces violaceusniger</name>
    <dbReference type="NCBI Taxonomy" id="68280"/>
    <lineage>
        <taxon>Bacteria</taxon>
        <taxon>Bacillati</taxon>
        <taxon>Actinomycetota</taxon>
        <taxon>Actinomycetes</taxon>
        <taxon>Kitasatosporales</taxon>
        <taxon>Streptomycetaceae</taxon>
        <taxon>Streptomyces</taxon>
        <taxon>Streptomyces violaceusniger group</taxon>
    </lineage>
</organism>
<gene>
    <name evidence="7" type="ORF">SVIO_044400</name>
</gene>